<organism evidence="5 6">
    <name type="scientific">Halalkaliarchaeum desulfuricum</name>
    <dbReference type="NCBI Taxonomy" id="2055893"/>
    <lineage>
        <taxon>Archaea</taxon>
        <taxon>Methanobacteriati</taxon>
        <taxon>Methanobacteriota</taxon>
        <taxon>Stenosarchaea group</taxon>
        <taxon>Halobacteria</taxon>
        <taxon>Halobacteriales</taxon>
        <taxon>Haloferacaceae</taxon>
        <taxon>Halalkaliarchaeum</taxon>
    </lineage>
</organism>
<evidence type="ECO:0000256" key="1">
    <source>
        <dbReference type="ARBA" id="ARBA00023235"/>
    </source>
</evidence>
<sequence length="279" mass="30258">MRAFRIAYDGRPFHGFQRQPDVPTVEDTLFEALRELSVIDGDADKPPGYAAAGRTDAGVSAVAQTVAFEAPGWLTPRALNSELPGSVRAWAVADVSDGFHATHDAASRSYRYYLYAPGSTDGGGTTTADFDDDRARRALSRLSGIHDFHNLTPDERGTERDLDLSGVREGRFFVVDATAGGFPRAFLRRLATLVRSVATGAASIDRIDHVLGEEPLTGPEGIPPAPPEPLLLRTVEYPGVAFDVDPEAAVRTREAFAERRRQGAVLDRVAGDVIDRIRE</sequence>
<comment type="caution">
    <text evidence="2">Lacks conserved residue(s) required for the propagation of feature annotation.</text>
</comment>
<dbReference type="GO" id="GO:0031119">
    <property type="term" value="P:tRNA pseudouridine synthesis"/>
    <property type="evidence" value="ECO:0007669"/>
    <property type="project" value="UniProtKB-UniRule"/>
</dbReference>
<dbReference type="RefSeq" id="WP_119816751.1">
    <property type="nucleotide sequence ID" value="NZ_CP025066.1"/>
</dbReference>
<comment type="catalytic activity">
    <reaction evidence="2">
        <text>uridine(38/39/40) in tRNA = pseudouridine(38/39/40) in tRNA</text>
        <dbReference type="Rhea" id="RHEA:22376"/>
        <dbReference type="Rhea" id="RHEA-COMP:10085"/>
        <dbReference type="Rhea" id="RHEA-COMP:10087"/>
        <dbReference type="ChEBI" id="CHEBI:65314"/>
        <dbReference type="ChEBI" id="CHEBI:65315"/>
        <dbReference type="EC" id="5.4.99.12"/>
    </reaction>
</comment>
<dbReference type="SUPFAM" id="SSF55120">
    <property type="entry name" value="Pseudouridine synthase"/>
    <property type="match status" value="1"/>
</dbReference>
<dbReference type="GeneID" id="37877674"/>
<name>A0A343TIN6_9EURY</name>
<dbReference type="Gene3D" id="3.30.70.660">
    <property type="entry name" value="Pseudouridine synthase I, catalytic domain, C-terminal subdomain"/>
    <property type="match status" value="1"/>
</dbReference>
<evidence type="ECO:0000313" key="6">
    <source>
        <dbReference type="Proteomes" id="UP000263012"/>
    </source>
</evidence>
<evidence type="ECO:0000313" key="5">
    <source>
        <dbReference type="EMBL" id="AUX08958.1"/>
    </source>
</evidence>
<protein>
    <recommendedName>
        <fullName evidence="2">tRNA pseudouridine synthase A</fullName>
        <ecNumber evidence="2">5.4.99.12</ecNumber>
    </recommendedName>
    <alternativeName>
        <fullName evidence="2">tRNA pseudouridine(38-40) synthase</fullName>
    </alternativeName>
    <alternativeName>
        <fullName evidence="2">tRNA pseudouridylate synthase I</fullName>
    </alternativeName>
    <alternativeName>
        <fullName evidence="2">tRNA-uridine isomerase I</fullName>
    </alternativeName>
</protein>
<dbReference type="PIRSF" id="PIRSF001430">
    <property type="entry name" value="tRNA_psdUrid_synth"/>
    <property type="match status" value="1"/>
</dbReference>
<dbReference type="HAMAP" id="MF_00171">
    <property type="entry name" value="TruA"/>
    <property type="match status" value="1"/>
</dbReference>
<gene>
    <name evidence="2 5" type="primary">truA</name>
    <name evidence="5" type="ORF">AArcSl_1327</name>
</gene>
<dbReference type="EMBL" id="CP025066">
    <property type="protein sequence ID" value="AUX08958.1"/>
    <property type="molecule type" value="Genomic_DNA"/>
</dbReference>
<dbReference type="InterPro" id="IPR020094">
    <property type="entry name" value="TruA/RsuA/RluB/E/F_N"/>
</dbReference>
<keyword evidence="2" id="KW-0819">tRNA processing</keyword>
<dbReference type="InterPro" id="IPR001406">
    <property type="entry name" value="PsdUridine_synth_TruA"/>
</dbReference>
<dbReference type="InterPro" id="IPR020095">
    <property type="entry name" value="PsdUridine_synth_TruA_C"/>
</dbReference>
<proteinExistence type="inferred from homology"/>
<dbReference type="GO" id="GO:0160147">
    <property type="term" value="F:tRNA pseudouridine(38-40) synthase activity"/>
    <property type="evidence" value="ECO:0007669"/>
    <property type="project" value="UniProtKB-EC"/>
</dbReference>
<dbReference type="PANTHER" id="PTHR11142">
    <property type="entry name" value="PSEUDOURIDYLATE SYNTHASE"/>
    <property type="match status" value="1"/>
</dbReference>
<accession>A0A343TIN6</accession>
<reference evidence="6" key="1">
    <citation type="submission" date="2017-11" db="EMBL/GenBank/DDBJ databases">
        <title>Phenotypic and genomic properties of facultatively anaerobic sulfur-reducing natronoarchaea from hypersaline soda lakes.</title>
        <authorList>
            <person name="Sorokin D.Y."/>
            <person name="Kublanov I.V."/>
            <person name="Roman P."/>
            <person name="Sinninghe Damste J.S."/>
            <person name="Golyshin P.N."/>
            <person name="Rojo D."/>
            <person name="Ciordia S."/>
            <person name="Mena M.D.C."/>
            <person name="Ferrer M."/>
            <person name="Messina E."/>
            <person name="Smedile F."/>
            <person name="La Spada G."/>
            <person name="La Cono V."/>
            <person name="Yakimov M.M."/>
        </authorList>
    </citation>
    <scope>NUCLEOTIDE SEQUENCE [LARGE SCALE GENOMIC DNA]</scope>
    <source>
        <strain evidence="6">AArc-Sl</strain>
    </source>
</reference>
<comment type="similarity">
    <text evidence="2">Belongs to the tRNA pseudouridine synthase TruA family.</text>
</comment>
<evidence type="ECO:0000256" key="2">
    <source>
        <dbReference type="HAMAP-Rule" id="MF_00171"/>
    </source>
</evidence>
<keyword evidence="6" id="KW-1185">Reference proteome</keyword>
<evidence type="ECO:0000256" key="4">
    <source>
        <dbReference type="PIRSR" id="PIRSR001430-2"/>
    </source>
</evidence>
<dbReference type="AlphaFoldDB" id="A0A343TIN6"/>
<comment type="function">
    <text evidence="2">Formation of pseudouridine at positions 38, 39 and 40 in the anticodon stem and loop of transfer RNAs.</text>
</comment>
<dbReference type="Gene3D" id="3.30.70.580">
    <property type="entry name" value="Pseudouridine synthase I, catalytic domain, N-terminal subdomain"/>
    <property type="match status" value="1"/>
</dbReference>
<evidence type="ECO:0000256" key="3">
    <source>
        <dbReference type="PIRSR" id="PIRSR001430-1"/>
    </source>
</evidence>
<dbReference type="EC" id="5.4.99.12" evidence="2"/>
<dbReference type="GO" id="GO:0003723">
    <property type="term" value="F:RNA binding"/>
    <property type="evidence" value="ECO:0007669"/>
    <property type="project" value="InterPro"/>
</dbReference>
<feature type="active site" description="Nucleophile" evidence="2 3">
    <location>
        <position position="56"/>
    </location>
</feature>
<dbReference type="InterPro" id="IPR020103">
    <property type="entry name" value="PsdUridine_synth_cat_dom_sf"/>
</dbReference>
<feature type="binding site" evidence="2 4">
    <location>
        <position position="110"/>
    </location>
    <ligand>
        <name>substrate</name>
    </ligand>
</feature>
<dbReference type="KEGG" id="hdf:AArcSl_1327"/>
<dbReference type="PANTHER" id="PTHR11142:SF0">
    <property type="entry name" value="TRNA PSEUDOURIDINE SYNTHASE-LIKE 1"/>
    <property type="match status" value="1"/>
</dbReference>
<dbReference type="NCBIfam" id="NF000622">
    <property type="entry name" value="PRK00021.3-3"/>
    <property type="match status" value="1"/>
</dbReference>
<dbReference type="Proteomes" id="UP000263012">
    <property type="component" value="Chromosome"/>
</dbReference>
<keyword evidence="1 2" id="KW-0413">Isomerase</keyword>
<dbReference type="OrthoDB" id="25720at2157"/>